<feature type="compositionally biased region" description="Basic and acidic residues" evidence="1">
    <location>
        <begin position="27"/>
        <end position="41"/>
    </location>
</feature>
<dbReference type="InParanoid" id="A0A0C3PGN7"/>
<gene>
    <name evidence="2" type="ORF">M404DRAFT_18625</name>
</gene>
<evidence type="ECO:0000256" key="1">
    <source>
        <dbReference type="SAM" id="MobiDB-lite"/>
    </source>
</evidence>
<dbReference type="HOGENOM" id="CLU_2868611_0_0_1"/>
<dbReference type="EMBL" id="KN831946">
    <property type="protein sequence ID" value="KIO13140.1"/>
    <property type="molecule type" value="Genomic_DNA"/>
</dbReference>
<reference evidence="3" key="2">
    <citation type="submission" date="2015-01" db="EMBL/GenBank/DDBJ databases">
        <title>Evolutionary Origins and Diversification of the Mycorrhizal Mutualists.</title>
        <authorList>
            <consortium name="DOE Joint Genome Institute"/>
            <consortium name="Mycorrhizal Genomics Consortium"/>
            <person name="Kohler A."/>
            <person name="Kuo A."/>
            <person name="Nagy L.G."/>
            <person name="Floudas D."/>
            <person name="Copeland A."/>
            <person name="Barry K.W."/>
            <person name="Cichocki N."/>
            <person name="Veneault-Fourrey C."/>
            <person name="LaButti K."/>
            <person name="Lindquist E.A."/>
            <person name="Lipzen A."/>
            <person name="Lundell T."/>
            <person name="Morin E."/>
            <person name="Murat C."/>
            <person name="Riley R."/>
            <person name="Ohm R."/>
            <person name="Sun H."/>
            <person name="Tunlid A."/>
            <person name="Henrissat B."/>
            <person name="Grigoriev I.V."/>
            <person name="Hibbett D.S."/>
            <person name="Martin F."/>
        </authorList>
    </citation>
    <scope>NUCLEOTIDE SEQUENCE [LARGE SCALE GENOMIC DNA]</scope>
    <source>
        <strain evidence="3">Marx 270</strain>
    </source>
</reference>
<evidence type="ECO:0000313" key="2">
    <source>
        <dbReference type="EMBL" id="KIO13140.1"/>
    </source>
</evidence>
<sequence length="64" mass="7129">MTRTTRSYARATATKPPDGGGEPPPDENNRQKEKGPPERRALIKKRALCGPKTKRPCPESSKRQ</sequence>
<dbReference type="Proteomes" id="UP000054217">
    <property type="component" value="Unassembled WGS sequence"/>
</dbReference>
<evidence type="ECO:0000313" key="3">
    <source>
        <dbReference type="Proteomes" id="UP000054217"/>
    </source>
</evidence>
<name>A0A0C3PGN7_PISTI</name>
<organism evidence="2 3">
    <name type="scientific">Pisolithus tinctorius Marx 270</name>
    <dbReference type="NCBI Taxonomy" id="870435"/>
    <lineage>
        <taxon>Eukaryota</taxon>
        <taxon>Fungi</taxon>
        <taxon>Dikarya</taxon>
        <taxon>Basidiomycota</taxon>
        <taxon>Agaricomycotina</taxon>
        <taxon>Agaricomycetes</taxon>
        <taxon>Agaricomycetidae</taxon>
        <taxon>Boletales</taxon>
        <taxon>Sclerodermatineae</taxon>
        <taxon>Pisolithaceae</taxon>
        <taxon>Pisolithus</taxon>
    </lineage>
</organism>
<keyword evidence="3" id="KW-1185">Reference proteome</keyword>
<accession>A0A0C3PGN7</accession>
<feature type="compositionally biased region" description="Low complexity" evidence="1">
    <location>
        <begin position="1"/>
        <end position="17"/>
    </location>
</feature>
<proteinExistence type="predicted"/>
<reference evidence="2 3" key="1">
    <citation type="submission" date="2014-04" db="EMBL/GenBank/DDBJ databases">
        <authorList>
            <consortium name="DOE Joint Genome Institute"/>
            <person name="Kuo A."/>
            <person name="Kohler A."/>
            <person name="Costa M.D."/>
            <person name="Nagy L.G."/>
            <person name="Floudas D."/>
            <person name="Copeland A."/>
            <person name="Barry K.W."/>
            <person name="Cichocki N."/>
            <person name="Veneault-Fourrey C."/>
            <person name="LaButti K."/>
            <person name="Lindquist E.A."/>
            <person name="Lipzen A."/>
            <person name="Lundell T."/>
            <person name="Morin E."/>
            <person name="Murat C."/>
            <person name="Sun H."/>
            <person name="Tunlid A."/>
            <person name="Henrissat B."/>
            <person name="Grigoriev I.V."/>
            <person name="Hibbett D.S."/>
            <person name="Martin F."/>
            <person name="Nordberg H.P."/>
            <person name="Cantor M.N."/>
            <person name="Hua S.X."/>
        </authorList>
    </citation>
    <scope>NUCLEOTIDE SEQUENCE [LARGE SCALE GENOMIC DNA]</scope>
    <source>
        <strain evidence="2 3">Marx 270</strain>
    </source>
</reference>
<protein>
    <submittedName>
        <fullName evidence="2">Uncharacterized protein</fullName>
    </submittedName>
</protein>
<feature type="region of interest" description="Disordered" evidence="1">
    <location>
        <begin position="1"/>
        <end position="64"/>
    </location>
</feature>
<dbReference type="AlphaFoldDB" id="A0A0C3PGN7"/>
<feature type="compositionally biased region" description="Basic residues" evidence="1">
    <location>
        <begin position="42"/>
        <end position="55"/>
    </location>
</feature>